<name>A0A4R4KIL9_9BACT</name>
<keyword evidence="9" id="KW-1185">Reference proteome</keyword>
<dbReference type="PROSITE" id="PS51192">
    <property type="entry name" value="HELICASE_ATP_BIND_1"/>
    <property type="match status" value="1"/>
</dbReference>
<dbReference type="GO" id="GO:0003724">
    <property type="term" value="F:RNA helicase activity"/>
    <property type="evidence" value="ECO:0007669"/>
    <property type="project" value="TreeGrafter"/>
</dbReference>
<keyword evidence="3 8" id="KW-0347">Helicase</keyword>
<organism evidence="8 9">
    <name type="scientific">Arundinibacter roseus</name>
    <dbReference type="NCBI Taxonomy" id="2070510"/>
    <lineage>
        <taxon>Bacteria</taxon>
        <taxon>Pseudomonadati</taxon>
        <taxon>Bacteroidota</taxon>
        <taxon>Cytophagia</taxon>
        <taxon>Cytophagales</taxon>
        <taxon>Spirosomataceae</taxon>
        <taxon>Arundinibacter</taxon>
    </lineage>
</organism>
<dbReference type="InterPro" id="IPR044742">
    <property type="entry name" value="DEAD/DEAH_RhlB"/>
</dbReference>
<dbReference type="Pfam" id="PF00271">
    <property type="entry name" value="Helicase_C"/>
    <property type="match status" value="1"/>
</dbReference>
<evidence type="ECO:0000259" key="6">
    <source>
        <dbReference type="PROSITE" id="PS51192"/>
    </source>
</evidence>
<dbReference type="InterPro" id="IPR001650">
    <property type="entry name" value="Helicase_C-like"/>
</dbReference>
<comment type="similarity">
    <text evidence="5">Belongs to the DEAD box helicase family.</text>
</comment>
<dbReference type="SUPFAM" id="SSF52540">
    <property type="entry name" value="P-loop containing nucleoside triphosphate hydrolases"/>
    <property type="match status" value="1"/>
</dbReference>
<dbReference type="GO" id="GO:0003676">
    <property type="term" value="F:nucleic acid binding"/>
    <property type="evidence" value="ECO:0007669"/>
    <property type="project" value="InterPro"/>
</dbReference>
<evidence type="ECO:0000256" key="5">
    <source>
        <dbReference type="ARBA" id="ARBA00038437"/>
    </source>
</evidence>
<sequence>MVESILKTLQLTALNAMQEAVLHTSPSQDLLLLSPTGSGKTLAFLLAALQQLPAQPVGIQVLVVAPSRELALQIESVFKSMGTGRKVSCSYGGHAVKTEENSLIEPPTVWIGTPGRIAHHIRKRNVAPETIQTLVLDEFDKALEMGFQADMTFIIRSLTTLKRRIYTSATTISPLPDFAQTESLTEVNFLEDRTAAPDLHLQTVLTTGPEKLSTLFSLLCAVGSTSTLVFCNHRDAVERISEVLTTRGLVHTIFHGGLEQPDRERALMKFRNGSSRILIVTDLASRGLDIPEIQSIIHYQMPLTEEAFVHRNGRTARMHASGHAYLLLAEDEKPSYVSIEPEELTLPEYDRLPAEPEWETLYFSAGKKDKISKGDIAGLLMKKGELTKDEVGLIEIKDVGSFAAVKRSKIERVVARISQEKLKGQRIKTAIAR</sequence>
<dbReference type="GO" id="GO:0005829">
    <property type="term" value="C:cytosol"/>
    <property type="evidence" value="ECO:0007669"/>
    <property type="project" value="TreeGrafter"/>
</dbReference>
<evidence type="ECO:0000256" key="2">
    <source>
        <dbReference type="ARBA" id="ARBA00022801"/>
    </source>
</evidence>
<dbReference type="GO" id="GO:0005524">
    <property type="term" value="F:ATP binding"/>
    <property type="evidence" value="ECO:0007669"/>
    <property type="project" value="UniProtKB-KW"/>
</dbReference>
<comment type="caution">
    <text evidence="8">The sequence shown here is derived from an EMBL/GenBank/DDBJ whole genome shotgun (WGS) entry which is preliminary data.</text>
</comment>
<dbReference type="SMART" id="SM00487">
    <property type="entry name" value="DEXDc"/>
    <property type="match status" value="1"/>
</dbReference>
<dbReference type="RefSeq" id="WP_132114660.1">
    <property type="nucleotide sequence ID" value="NZ_SMJU01000002.1"/>
</dbReference>
<dbReference type="InterPro" id="IPR050079">
    <property type="entry name" value="DEAD_box_RNA_helicase"/>
</dbReference>
<evidence type="ECO:0000256" key="1">
    <source>
        <dbReference type="ARBA" id="ARBA00022741"/>
    </source>
</evidence>
<protein>
    <submittedName>
        <fullName evidence="8">DEAD/DEAH box helicase</fullName>
    </submittedName>
</protein>
<accession>A0A4R4KIL9</accession>
<dbReference type="Pfam" id="PF03880">
    <property type="entry name" value="DbpA"/>
    <property type="match status" value="1"/>
</dbReference>
<evidence type="ECO:0000313" key="8">
    <source>
        <dbReference type="EMBL" id="TDB68060.1"/>
    </source>
</evidence>
<dbReference type="InterPro" id="IPR012677">
    <property type="entry name" value="Nucleotide-bd_a/b_plait_sf"/>
</dbReference>
<keyword evidence="1" id="KW-0547">Nucleotide-binding</keyword>
<dbReference type="PROSITE" id="PS51194">
    <property type="entry name" value="HELICASE_CTER"/>
    <property type="match status" value="1"/>
</dbReference>
<feature type="domain" description="Helicase C-terminal" evidence="7">
    <location>
        <begin position="214"/>
        <end position="360"/>
    </location>
</feature>
<dbReference type="CDD" id="cd00268">
    <property type="entry name" value="DEADc"/>
    <property type="match status" value="1"/>
</dbReference>
<dbReference type="Proteomes" id="UP000295706">
    <property type="component" value="Unassembled WGS sequence"/>
</dbReference>
<dbReference type="AlphaFoldDB" id="A0A4R4KIL9"/>
<reference evidence="8 9" key="1">
    <citation type="submission" date="2019-02" db="EMBL/GenBank/DDBJ databases">
        <title>Arundinibacter roseus gen. nov., sp. nov., a new member of the family Cytophagaceae.</title>
        <authorList>
            <person name="Szuroczki S."/>
            <person name="Khayer B."/>
            <person name="Sproer C."/>
            <person name="Toumi M."/>
            <person name="Szabo A."/>
            <person name="Felfoldi T."/>
            <person name="Schumann P."/>
            <person name="Toth E."/>
        </authorList>
    </citation>
    <scope>NUCLEOTIDE SEQUENCE [LARGE SCALE GENOMIC DNA]</scope>
    <source>
        <strain evidence="8 9">DMA-k-7a</strain>
    </source>
</reference>
<dbReference type="Gene3D" id="3.40.50.300">
    <property type="entry name" value="P-loop containing nucleotide triphosphate hydrolases"/>
    <property type="match status" value="2"/>
</dbReference>
<dbReference type="CDD" id="cd18787">
    <property type="entry name" value="SF2_C_DEAD"/>
    <property type="match status" value="1"/>
</dbReference>
<dbReference type="InterPro" id="IPR027417">
    <property type="entry name" value="P-loop_NTPase"/>
</dbReference>
<evidence type="ECO:0000313" key="9">
    <source>
        <dbReference type="Proteomes" id="UP000295706"/>
    </source>
</evidence>
<evidence type="ECO:0000256" key="3">
    <source>
        <dbReference type="ARBA" id="ARBA00022806"/>
    </source>
</evidence>
<dbReference type="InterPro" id="IPR011545">
    <property type="entry name" value="DEAD/DEAH_box_helicase_dom"/>
</dbReference>
<dbReference type="InterPro" id="IPR005580">
    <property type="entry name" value="DbpA/CsdA_RNA-bd_dom"/>
</dbReference>
<dbReference type="PANTHER" id="PTHR47959:SF1">
    <property type="entry name" value="ATP-DEPENDENT RNA HELICASE DBPA"/>
    <property type="match status" value="1"/>
</dbReference>
<dbReference type="SMART" id="SM00490">
    <property type="entry name" value="HELICc"/>
    <property type="match status" value="1"/>
</dbReference>
<keyword evidence="2" id="KW-0378">Hydrolase</keyword>
<dbReference type="EMBL" id="SMJU01000002">
    <property type="protein sequence ID" value="TDB68060.1"/>
    <property type="molecule type" value="Genomic_DNA"/>
</dbReference>
<dbReference type="Pfam" id="PF00270">
    <property type="entry name" value="DEAD"/>
    <property type="match status" value="1"/>
</dbReference>
<feature type="domain" description="Helicase ATP-binding" evidence="6">
    <location>
        <begin position="21"/>
        <end position="189"/>
    </location>
</feature>
<gene>
    <name evidence="8" type="ORF">EZE20_03830</name>
</gene>
<proteinExistence type="inferred from homology"/>
<keyword evidence="4" id="KW-0067">ATP-binding</keyword>
<dbReference type="InterPro" id="IPR014001">
    <property type="entry name" value="Helicase_ATP-bd"/>
</dbReference>
<evidence type="ECO:0000256" key="4">
    <source>
        <dbReference type="ARBA" id="ARBA00022840"/>
    </source>
</evidence>
<dbReference type="Gene3D" id="3.30.70.330">
    <property type="match status" value="1"/>
</dbReference>
<evidence type="ECO:0000259" key="7">
    <source>
        <dbReference type="PROSITE" id="PS51194"/>
    </source>
</evidence>
<dbReference type="GO" id="GO:0016787">
    <property type="term" value="F:hydrolase activity"/>
    <property type="evidence" value="ECO:0007669"/>
    <property type="project" value="UniProtKB-KW"/>
</dbReference>
<dbReference type="OrthoDB" id="974172at2"/>
<dbReference type="PANTHER" id="PTHR47959">
    <property type="entry name" value="ATP-DEPENDENT RNA HELICASE RHLE-RELATED"/>
    <property type="match status" value="1"/>
</dbReference>